<keyword evidence="1" id="KW-0808">Transferase</keyword>
<organism evidence="1 2">
    <name type="scientific">Novimethylophilus kurashikiensis</name>
    <dbReference type="NCBI Taxonomy" id="1825523"/>
    <lineage>
        <taxon>Bacteria</taxon>
        <taxon>Pseudomonadati</taxon>
        <taxon>Pseudomonadota</taxon>
        <taxon>Betaproteobacteria</taxon>
        <taxon>Nitrosomonadales</taxon>
        <taxon>Methylophilaceae</taxon>
        <taxon>Novimethylophilus</taxon>
    </lineage>
</organism>
<keyword evidence="1" id="KW-0489">Methyltransferase</keyword>
<gene>
    <name evidence="1" type="ORF">NMK_1171</name>
</gene>
<reference evidence="1 2" key="1">
    <citation type="journal article" date="2018" name="Environ. Microbiol.">
        <title>Isolation and genomic characterization of Novimethylophilus kurashikiensis gen. nov. sp. nov., a new lanthanide-dependent methylotrophic species of Methylophilaceae.</title>
        <authorList>
            <person name="Lv H."/>
            <person name="Sahin N."/>
            <person name="Tani A."/>
        </authorList>
    </citation>
    <scope>NUCLEOTIDE SEQUENCE [LARGE SCALE GENOMIC DNA]</scope>
    <source>
        <strain evidence="1 2">La2-4</strain>
    </source>
</reference>
<evidence type="ECO:0000313" key="2">
    <source>
        <dbReference type="Proteomes" id="UP000245081"/>
    </source>
</evidence>
<sequence length="90" mass="9910">MLYRSPSSFSSFAMLARIMSKESIEARNAYYKGQLAAKKVATGKVKSLSHFVTENLRDSDQFAYWVNGAADELKALGHDLAIGVHPDGED</sequence>
<accession>A0A2R5F5K1</accession>
<proteinExistence type="predicted"/>
<dbReference type="AlphaFoldDB" id="A0A2R5F5K1"/>
<dbReference type="GO" id="GO:0032259">
    <property type="term" value="P:methylation"/>
    <property type="evidence" value="ECO:0007669"/>
    <property type="project" value="UniProtKB-KW"/>
</dbReference>
<comment type="caution">
    <text evidence="1">The sequence shown here is derived from an EMBL/GenBank/DDBJ whole genome shotgun (WGS) entry which is preliminary data.</text>
</comment>
<dbReference type="EMBL" id="BDOQ01000003">
    <property type="protein sequence ID" value="GBG13620.1"/>
    <property type="molecule type" value="Genomic_DNA"/>
</dbReference>
<name>A0A2R5F5K1_9PROT</name>
<protein>
    <submittedName>
        <fullName evidence="1">SAM-dependent methyltransferase</fullName>
    </submittedName>
</protein>
<evidence type="ECO:0000313" key="1">
    <source>
        <dbReference type="EMBL" id="GBG13620.1"/>
    </source>
</evidence>
<dbReference type="GO" id="GO:0008168">
    <property type="term" value="F:methyltransferase activity"/>
    <property type="evidence" value="ECO:0007669"/>
    <property type="project" value="UniProtKB-KW"/>
</dbReference>
<keyword evidence="2" id="KW-1185">Reference proteome</keyword>
<dbReference type="Proteomes" id="UP000245081">
    <property type="component" value="Unassembled WGS sequence"/>
</dbReference>